<dbReference type="KEGG" id="aju:106989135"/>
<evidence type="ECO:0000256" key="5">
    <source>
        <dbReference type="SAM" id="MobiDB-lite"/>
    </source>
</evidence>
<feature type="domain" description="WDR72-like alpha-solenoid" evidence="6">
    <location>
        <begin position="873"/>
        <end position="1094"/>
    </location>
</feature>
<sequence length="1112" mass="124596">MRCSLQAVALWGKKAPLHSITAIMITDDQQTIVTGSQEGQLCLWNLSPELKISAKELLFGHSASVTCLAKARDFSKQPYVVSAAENGEMCVWNVTNGQRVEKATLPYRHTAICYYHCSFRMTGEGWLLCCGEYQDVLIIDAKSLAVIHTFISSQSPDWINCLCIVHSMRIQEDSLLVVSVAGELKVWDLSSSINSIQEKQDVYEKESKFLDSLNCRAIRFCTYTERLLLVVFSKCWKVYDYCDFSLLRTEVSRSGQFFAGGEVLAAHRIIIWTEDGHSFIYQLLNRWAQMGAAYKTFSGLSKSIYPADGRVLKETIYPHLLCSTSVQENKGLSFVMGYMNERKEPFYKILFSGEVSGRITLWHIPDVPVSKFDGSPREIPITATWTLQDNFDKHHTMSIIDHVPGAGTVVVTSSEYVSSLDKLICGCEDGTILITQALNAAKAGLLEGGSLLKDSLPHKVLKGHHQSVTSLLYPHGLSSKLDQSWLLSGDQDSCVILWNIFTEEVLHKFFLEAGPVTSLLMSPENFRLRSDQVICCVCSDHSVALLHLEGKRCLLHARKHLFPVRMIKWHPVENFLIVGCADDSAYIWEIETGTLERHETGERARIILNCCDDSQPLKPEFALPVTSETHKHKSVEQRPSSSCQFGPIPCPGLQVESSWKVADVKPFSGPFNVLPVKTRWSDIGFHILLFDLENLVELLLPTPVCDVDPSNSFYGSEILRRAKSTVEKKTLTLKRNKTASGSLSAEAQAKPVSENQAQGENTAKSLGDNEGIKRQKKIKNSKKMHPKPSRKVDANVTIDTAKLFLSCFLPWGVDKEFDNLCIKHLDILKLQGSVSLGLASNEDHFSLMLPGWDLCNAEMKKDYSKVNLFSKKVLDLSNKYTSTLPNQVGMPRGLENNCDSSQESNTLNTIVYLLNRLFAVNKLVNTPLELACGIDRSFKMESVHNKARIPGNEISNISSFYGYLRNGKSESHIPEADISLLKLISCWRDQSVQVTEAIQAVLLAEVQQHMKTLSKRAGNSQPVSMTEDVHCEMRQILQETEWTREEVELHCTTDTLPLQTPVSPVKHDSDSNSAKFQDTEDMPDRCVLEESESPGKPRHHSWIAKVCSCKLC</sequence>
<proteinExistence type="predicted"/>
<feature type="compositionally biased region" description="Polar residues" evidence="5">
    <location>
        <begin position="753"/>
        <end position="764"/>
    </location>
</feature>
<dbReference type="GO" id="GO:0005737">
    <property type="term" value="C:cytoplasm"/>
    <property type="evidence" value="ECO:0007669"/>
    <property type="project" value="TreeGrafter"/>
</dbReference>
<keyword evidence="3" id="KW-0677">Repeat</keyword>
<feature type="region of interest" description="Disordered" evidence="5">
    <location>
        <begin position="737"/>
        <end position="791"/>
    </location>
</feature>
<evidence type="ECO:0000256" key="4">
    <source>
        <dbReference type="PROSITE-ProRule" id="PRU00221"/>
    </source>
</evidence>
<evidence type="ECO:0000256" key="1">
    <source>
        <dbReference type="ARBA" id="ARBA00022553"/>
    </source>
</evidence>
<dbReference type="Proteomes" id="UP001652583">
    <property type="component" value="Chromosome B3"/>
</dbReference>
<evidence type="ECO:0000256" key="2">
    <source>
        <dbReference type="ARBA" id="ARBA00022574"/>
    </source>
</evidence>
<evidence type="ECO:0000313" key="10">
    <source>
        <dbReference type="RefSeq" id="XP_053079975.1"/>
    </source>
</evidence>
<organism evidence="7 8">
    <name type="scientific">Acinonyx jubatus</name>
    <name type="common">Cheetah</name>
    <dbReference type="NCBI Taxonomy" id="32536"/>
    <lineage>
        <taxon>Eukaryota</taxon>
        <taxon>Metazoa</taxon>
        <taxon>Chordata</taxon>
        <taxon>Craniata</taxon>
        <taxon>Vertebrata</taxon>
        <taxon>Euteleostomi</taxon>
        <taxon>Mammalia</taxon>
        <taxon>Eutheria</taxon>
        <taxon>Laurasiatheria</taxon>
        <taxon>Carnivora</taxon>
        <taxon>Feliformia</taxon>
        <taxon>Felidae</taxon>
        <taxon>Felinae</taxon>
        <taxon>Acinonyx</taxon>
    </lineage>
</organism>
<keyword evidence="2 4" id="KW-0853">WD repeat</keyword>
<feature type="repeat" description="WD" evidence="4">
    <location>
        <begin position="58"/>
        <end position="102"/>
    </location>
</feature>
<dbReference type="PROSITE" id="PS00678">
    <property type="entry name" value="WD_REPEATS_1"/>
    <property type="match status" value="2"/>
</dbReference>
<dbReference type="PANTHER" id="PTHR44099">
    <property type="entry name" value="RABCONNECTIN-3B, ISOFORM A"/>
    <property type="match status" value="1"/>
</dbReference>
<dbReference type="AlphaFoldDB" id="A0A6J2A044"/>
<dbReference type="Gene3D" id="2.130.10.10">
    <property type="entry name" value="YVTN repeat-like/Quinoprotein amine dehydrogenase"/>
    <property type="match status" value="2"/>
</dbReference>
<name>A0A6J2A044_ACIJB</name>
<protein>
    <submittedName>
        <fullName evidence="8 9">WD repeat-containing protein 72 isoform X1</fullName>
    </submittedName>
</protein>
<dbReference type="InterPro" id="IPR057848">
    <property type="entry name" value="WDR72_alpha-sol"/>
</dbReference>
<keyword evidence="1" id="KW-0597">Phosphoprotein</keyword>
<dbReference type="InterPro" id="IPR036322">
    <property type="entry name" value="WD40_repeat_dom_sf"/>
</dbReference>
<dbReference type="SMART" id="SM00320">
    <property type="entry name" value="WD40"/>
    <property type="match status" value="7"/>
</dbReference>
<feature type="region of interest" description="Disordered" evidence="5">
    <location>
        <begin position="1058"/>
        <end position="1082"/>
    </location>
</feature>
<evidence type="ECO:0000259" key="6">
    <source>
        <dbReference type="Pfam" id="PF23123"/>
    </source>
</evidence>
<dbReference type="GeneID" id="106989135"/>
<accession>A0A6J2A044</accession>
<keyword evidence="7" id="KW-1185">Reference proteome</keyword>
<dbReference type="CTD" id="256764"/>
<evidence type="ECO:0000313" key="8">
    <source>
        <dbReference type="RefSeq" id="XP_026923076.1"/>
    </source>
</evidence>
<evidence type="ECO:0000256" key="3">
    <source>
        <dbReference type="ARBA" id="ARBA00022737"/>
    </source>
</evidence>
<dbReference type="RefSeq" id="XP_053079975.1">
    <property type="nucleotide sequence ID" value="XM_053224000.1"/>
</dbReference>
<dbReference type="RefSeq" id="XP_026923076.1">
    <property type="nucleotide sequence ID" value="XM_027067275.1"/>
</dbReference>
<dbReference type="GO" id="GO:0072659">
    <property type="term" value="P:protein localization to plasma membrane"/>
    <property type="evidence" value="ECO:0007669"/>
    <property type="project" value="TreeGrafter"/>
</dbReference>
<dbReference type="PANTHER" id="PTHR44099:SF2">
    <property type="entry name" value="WD REPEAT-CONTAINING PROTEIN 72"/>
    <property type="match status" value="1"/>
</dbReference>
<evidence type="ECO:0000313" key="7">
    <source>
        <dbReference type="Proteomes" id="UP001652583"/>
    </source>
</evidence>
<dbReference type="InterPro" id="IPR019775">
    <property type="entry name" value="WD40_repeat_CS"/>
</dbReference>
<dbReference type="Pfam" id="PF00400">
    <property type="entry name" value="WD40"/>
    <property type="match status" value="3"/>
</dbReference>
<gene>
    <name evidence="8 9 10" type="primary">WDR72</name>
</gene>
<dbReference type="InterPro" id="IPR015943">
    <property type="entry name" value="WD40/YVTN_repeat-like_dom_sf"/>
</dbReference>
<dbReference type="SUPFAM" id="SSF50978">
    <property type="entry name" value="WD40 repeat-like"/>
    <property type="match status" value="1"/>
</dbReference>
<dbReference type="FunFam" id="2.130.10.10:FF:000247">
    <property type="entry name" value="WD repeat-containing protein 72"/>
    <property type="match status" value="1"/>
</dbReference>
<dbReference type="InterPro" id="IPR001680">
    <property type="entry name" value="WD40_rpt"/>
</dbReference>
<feature type="repeat" description="WD" evidence="4">
    <location>
        <begin position="557"/>
        <end position="598"/>
    </location>
</feature>
<reference evidence="8 9" key="1">
    <citation type="submission" date="2025-04" db="UniProtKB">
        <authorList>
            <consortium name="RefSeq"/>
        </authorList>
    </citation>
    <scope>IDENTIFICATION</scope>
    <source>
        <tissue evidence="8 9">Blood</tissue>
    </source>
</reference>
<dbReference type="Pfam" id="PF23123">
    <property type="entry name" value="WDR72_alpha-sol"/>
    <property type="match status" value="1"/>
</dbReference>
<evidence type="ECO:0000313" key="9">
    <source>
        <dbReference type="RefSeq" id="XP_026923077.1"/>
    </source>
</evidence>
<dbReference type="PROSITE" id="PS50082">
    <property type="entry name" value="WD_REPEATS_2"/>
    <property type="match status" value="2"/>
</dbReference>
<dbReference type="InterPro" id="IPR049916">
    <property type="entry name" value="WDR72-like"/>
</dbReference>
<feature type="compositionally biased region" description="Basic residues" evidence="5">
    <location>
        <begin position="774"/>
        <end position="789"/>
    </location>
</feature>
<dbReference type="RefSeq" id="XP_026923077.1">
    <property type="nucleotide sequence ID" value="XM_027067276.1"/>
</dbReference>